<dbReference type="Gene3D" id="3.40.190.150">
    <property type="entry name" value="Bordetella uptake gene, domain 1"/>
    <property type="match status" value="1"/>
</dbReference>
<dbReference type="InterPro" id="IPR042100">
    <property type="entry name" value="Bug_dom1"/>
</dbReference>
<sequence length="326" mass="34000">MKIIEKLLACGALALAATIVPTAGMAADAYPSQPIKLVLPFAAGGQSDVVARIAAERLTSALGQPVVVENVGGAGGMIAASKVARSPADGYTLFLPNASTLTIAPHLQPSSGVTPSSFAPIATVSQFPLVLVVNSKSPYKSLADVIAAAKSKPGKLSFASPGVGTTPHLAGETFSQEAGITITTVPYKGGAPALNDVLAGQVDLYFEAPGTIVPHIQAGKLRALAVTGKKRMAALPNVPTVAEQGFPKLTLESWAAFVAPKGTPPAIIERLRTEIERVVKSQDFTRKLEERGFEPLSTSPAELARMINEESVRWGQIIKERHITVN</sequence>
<dbReference type="Proteomes" id="UP000397656">
    <property type="component" value="Chromosome 2"/>
</dbReference>
<dbReference type="EMBL" id="CP062804">
    <property type="protein sequence ID" value="QOT79485.1"/>
    <property type="molecule type" value="Genomic_DNA"/>
</dbReference>
<evidence type="ECO:0000313" key="3">
    <source>
        <dbReference type="Proteomes" id="UP000397656"/>
    </source>
</evidence>
<dbReference type="Pfam" id="PF03401">
    <property type="entry name" value="TctC"/>
    <property type="match status" value="1"/>
</dbReference>
<accession>A0A643FL39</accession>
<dbReference type="AlphaFoldDB" id="A0A643FL39"/>
<comment type="similarity">
    <text evidence="1">Belongs to the UPF0065 (bug) family.</text>
</comment>
<dbReference type="Gene3D" id="3.40.190.10">
    <property type="entry name" value="Periplasmic binding protein-like II"/>
    <property type="match status" value="1"/>
</dbReference>
<proteinExistence type="inferred from homology"/>
<dbReference type="CDD" id="cd07012">
    <property type="entry name" value="PBP2_Bug_TTT"/>
    <property type="match status" value="1"/>
</dbReference>
<dbReference type="RefSeq" id="WP_150992127.1">
    <property type="nucleotide sequence ID" value="NZ_CP062804.1"/>
</dbReference>
<evidence type="ECO:0000256" key="1">
    <source>
        <dbReference type="ARBA" id="ARBA00006987"/>
    </source>
</evidence>
<dbReference type="InterPro" id="IPR005064">
    <property type="entry name" value="BUG"/>
</dbReference>
<dbReference type="PIRSF" id="PIRSF017082">
    <property type="entry name" value="YflP"/>
    <property type="match status" value="1"/>
</dbReference>
<dbReference type="PANTHER" id="PTHR42928:SF5">
    <property type="entry name" value="BLR1237 PROTEIN"/>
    <property type="match status" value="1"/>
</dbReference>
<reference evidence="2 3" key="1">
    <citation type="submission" date="2020-10" db="EMBL/GenBank/DDBJ databases">
        <title>Complete genome sequence of Cupriavidus basilensis CCUG 49340T.</title>
        <authorList>
            <person name="Salva-Serra F."/>
            <person name="Donoso R.A."/>
            <person name="Cho K.H."/>
            <person name="Yoo J.A."/>
            <person name="Lee K."/>
            <person name="Yoon S.-H."/>
            <person name="Perez-Pantoja D."/>
            <person name="Moore E.R.B."/>
        </authorList>
    </citation>
    <scope>NUCLEOTIDE SEQUENCE [LARGE SCALE GENOMIC DNA]</scope>
    <source>
        <strain evidence="3">CCUG 49340</strain>
    </source>
</reference>
<dbReference type="SUPFAM" id="SSF53850">
    <property type="entry name" value="Periplasmic binding protein-like II"/>
    <property type="match status" value="1"/>
</dbReference>
<organism evidence="2 3">
    <name type="scientific">Cupriavidus basilensis</name>
    <dbReference type="NCBI Taxonomy" id="68895"/>
    <lineage>
        <taxon>Bacteria</taxon>
        <taxon>Pseudomonadati</taxon>
        <taxon>Pseudomonadota</taxon>
        <taxon>Betaproteobacteria</taxon>
        <taxon>Burkholderiales</taxon>
        <taxon>Burkholderiaceae</taxon>
        <taxon>Cupriavidus</taxon>
    </lineage>
</organism>
<gene>
    <name evidence="2" type="ORF">F7R26_032755</name>
</gene>
<dbReference type="GeneID" id="98405736"/>
<protein>
    <submittedName>
        <fullName evidence="2">Tripartite tricarboxylate transporter substrate binding protein</fullName>
    </submittedName>
</protein>
<evidence type="ECO:0000313" key="2">
    <source>
        <dbReference type="EMBL" id="QOT79485.1"/>
    </source>
</evidence>
<dbReference type="PANTHER" id="PTHR42928">
    <property type="entry name" value="TRICARBOXYLATE-BINDING PROTEIN"/>
    <property type="match status" value="1"/>
</dbReference>
<name>A0A643FL39_9BURK</name>